<dbReference type="RefSeq" id="WP_118913626.1">
    <property type="nucleotide sequence ID" value="NZ_CBCRVH010000005.1"/>
</dbReference>
<reference evidence="2 3" key="1">
    <citation type="submission" date="2018-08" db="EMBL/GenBank/DDBJ databases">
        <title>Whole genome sequence analysis of Dermacoccus abyssi bacteria isolated from Deep Mariana trench Micromonospora spp reveals genes involved in the environmental adaptation and production of secondary metabolites.</title>
        <authorList>
            <person name="Abdel-Mageed W.M."/>
            <person name="Lehri B."/>
            <person name="Nouioui I."/>
            <person name="Goodfellow I."/>
            <person name="Jaspars M."/>
            <person name="Karlyshev A."/>
        </authorList>
    </citation>
    <scope>NUCLEOTIDE SEQUENCE [LARGE SCALE GENOMIC DNA]</scope>
    <source>
        <strain evidence="2 3">MT1.1</strain>
    </source>
</reference>
<dbReference type="AlphaFoldDB" id="A0A417Z3N8"/>
<dbReference type="InterPro" id="IPR037883">
    <property type="entry name" value="Knr4/Smi1-like_sf"/>
</dbReference>
<accession>A0A417Z3N8</accession>
<dbReference type="Gene3D" id="3.40.1580.10">
    <property type="entry name" value="SMI1/KNR4-like"/>
    <property type="match status" value="1"/>
</dbReference>
<dbReference type="SUPFAM" id="SSF160631">
    <property type="entry name" value="SMI1/KNR4-like"/>
    <property type="match status" value="1"/>
</dbReference>
<comment type="caution">
    <text evidence="2">The sequence shown here is derived from an EMBL/GenBank/DDBJ whole genome shotgun (WGS) entry which is preliminary data.</text>
</comment>
<dbReference type="EMBL" id="QWLM01000010">
    <property type="protein sequence ID" value="RHW45308.1"/>
    <property type="molecule type" value="Genomic_DNA"/>
</dbReference>
<sequence length="163" mass="18096">MTDDQQLLANLERIATREELVWNDAADPDELESLEASLGIEVPSAYRRVLEWHDGTDDREFCSIEESVEAAEELLELWEDVVEEGNLDPSERNIEPGTGRVKDGDFVKGWVPFYDYGTGAFDLLDCNPGPNGSHGQVIHYDPDGTNAVTHPTLAAWAAERAAH</sequence>
<protein>
    <recommendedName>
        <fullName evidence="1">Knr4/Smi1-like domain-containing protein</fullName>
    </recommendedName>
</protein>
<gene>
    <name evidence="2" type="ORF">D1832_09330</name>
</gene>
<name>A0A417Z3N8_9MICO</name>
<evidence type="ECO:0000313" key="3">
    <source>
        <dbReference type="Proteomes" id="UP000285376"/>
    </source>
</evidence>
<dbReference type="InterPro" id="IPR018958">
    <property type="entry name" value="Knr4/Smi1-like_dom"/>
</dbReference>
<organism evidence="2 3">
    <name type="scientific">Dermacoccus abyssi</name>
    <dbReference type="NCBI Taxonomy" id="322596"/>
    <lineage>
        <taxon>Bacteria</taxon>
        <taxon>Bacillati</taxon>
        <taxon>Actinomycetota</taxon>
        <taxon>Actinomycetes</taxon>
        <taxon>Micrococcales</taxon>
        <taxon>Dermacoccaceae</taxon>
        <taxon>Dermacoccus</taxon>
    </lineage>
</organism>
<feature type="domain" description="Knr4/Smi1-like" evidence="1">
    <location>
        <begin position="25"/>
        <end position="159"/>
    </location>
</feature>
<evidence type="ECO:0000313" key="2">
    <source>
        <dbReference type="EMBL" id="RHW45308.1"/>
    </source>
</evidence>
<dbReference type="SMART" id="SM00860">
    <property type="entry name" value="SMI1_KNR4"/>
    <property type="match status" value="1"/>
</dbReference>
<dbReference type="Proteomes" id="UP000285376">
    <property type="component" value="Unassembled WGS sequence"/>
</dbReference>
<evidence type="ECO:0000259" key="1">
    <source>
        <dbReference type="SMART" id="SM00860"/>
    </source>
</evidence>
<proteinExistence type="predicted"/>
<dbReference type="Pfam" id="PF09346">
    <property type="entry name" value="SMI1_KNR4"/>
    <property type="match status" value="1"/>
</dbReference>